<organism evidence="4 5">
    <name type="scientific">Streptococcus suis</name>
    <dbReference type="NCBI Taxonomy" id="1307"/>
    <lineage>
        <taxon>Bacteria</taxon>
        <taxon>Bacillati</taxon>
        <taxon>Bacillota</taxon>
        <taxon>Bacilli</taxon>
        <taxon>Lactobacillales</taxon>
        <taxon>Streptococcaceae</taxon>
        <taxon>Streptococcus</taxon>
    </lineage>
</organism>
<dbReference type="CDD" id="cd00093">
    <property type="entry name" value="HTH_XRE"/>
    <property type="match status" value="1"/>
</dbReference>
<dbReference type="RefSeq" id="WP_394851377.1">
    <property type="nucleotide sequence ID" value="NZ_CEEJ01000028.1"/>
</dbReference>
<dbReference type="Proteomes" id="UP000072083">
    <property type="component" value="Unassembled WGS sequence"/>
</dbReference>
<evidence type="ECO:0000256" key="2">
    <source>
        <dbReference type="SAM" id="Phobius"/>
    </source>
</evidence>
<dbReference type="Pfam" id="PF20563">
    <property type="entry name" value="DUF6773"/>
    <property type="match status" value="1"/>
</dbReference>
<dbReference type="PANTHER" id="PTHR46558:SF3">
    <property type="entry name" value="TRANSCRIPTIONAL REGULATOR"/>
    <property type="match status" value="1"/>
</dbReference>
<evidence type="ECO:0000313" key="5">
    <source>
        <dbReference type="Proteomes" id="UP000072083"/>
    </source>
</evidence>
<evidence type="ECO:0000256" key="1">
    <source>
        <dbReference type="ARBA" id="ARBA00023125"/>
    </source>
</evidence>
<dbReference type="SUPFAM" id="SSF47413">
    <property type="entry name" value="lambda repressor-like DNA-binding domains"/>
    <property type="match status" value="1"/>
</dbReference>
<dbReference type="GO" id="GO:0003677">
    <property type="term" value="F:DNA binding"/>
    <property type="evidence" value="ECO:0007669"/>
    <property type="project" value="UniProtKB-KW"/>
</dbReference>
<feature type="transmembrane region" description="Helical" evidence="2">
    <location>
        <begin position="138"/>
        <end position="158"/>
    </location>
</feature>
<dbReference type="PROSITE" id="PS50943">
    <property type="entry name" value="HTH_CROC1"/>
    <property type="match status" value="1"/>
</dbReference>
<dbReference type="Gene3D" id="1.10.260.40">
    <property type="entry name" value="lambda repressor-like DNA-binding domains"/>
    <property type="match status" value="1"/>
</dbReference>
<gene>
    <name evidence="4" type="ORF">ERS132406_01576</name>
</gene>
<feature type="domain" description="HTH cro/C1-type" evidence="3">
    <location>
        <begin position="6"/>
        <end position="60"/>
    </location>
</feature>
<dbReference type="AlphaFoldDB" id="A0A123VY63"/>
<keyword evidence="2" id="KW-0812">Transmembrane</keyword>
<dbReference type="SMART" id="SM00530">
    <property type="entry name" value="HTH_XRE"/>
    <property type="match status" value="1"/>
</dbReference>
<feature type="transmembrane region" description="Helical" evidence="2">
    <location>
        <begin position="107"/>
        <end position="126"/>
    </location>
</feature>
<feature type="transmembrane region" description="Helical" evidence="2">
    <location>
        <begin position="173"/>
        <end position="200"/>
    </location>
</feature>
<protein>
    <submittedName>
        <fullName evidence="4">Transcriptional repressor</fullName>
    </submittedName>
</protein>
<dbReference type="InterPro" id="IPR010982">
    <property type="entry name" value="Lambda_DNA-bd_dom_sf"/>
</dbReference>
<evidence type="ECO:0000313" key="4">
    <source>
        <dbReference type="EMBL" id="CYV07781.1"/>
    </source>
</evidence>
<dbReference type="PANTHER" id="PTHR46558">
    <property type="entry name" value="TRACRIPTIONAL REGULATORY PROTEIN-RELATED-RELATED"/>
    <property type="match status" value="1"/>
</dbReference>
<name>A0A123VY63_STRSU</name>
<evidence type="ECO:0000259" key="3">
    <source>
        <dbReference type="PROSITE" id="PS50943"/>
    </source>
</evidence>
<accession>A0A123VY63</accession>
<keyword evidence="2" id="KW-1133">Transmembrane helix</keyword>
<reference evidence="4 5" key="1">
    <citation type="submission" date="2016-02" db="EMBL/GenBank/DDBJ databases">
        <authorList>
            <consortium name="Pathogen Informatics"/>
        </authorList>
    </citation>
    <scope>NUCLEOTIDE SEQUENCE [LARGE SCALE GENOMIC DNA]</scope>
    <source>
        <strain evidence="4 5">LSS44</strain>
    </source>
</reference>
<proteinExistence type="predicted"/>
<dbReference type="InterPro" id="IPR046664">
    <property type="entry name" value="DUF6773"/>
</dbReference>
<dbReference type="EMBL" id="FIGZ01000017">
    <property type="protein sequence ID" value="CYV07781.1"/>
    <property type="molecule type" value="Genomic_DNA"/>
</dbReference>
<keyword evidence="1" id="KW-0238">DNA-binding</keyword>
<dbReference type="Pfam" id="PF01381">
    <property type="entry name" value="HTH_3"/>
    <property type="match status" value="1"/>
</dbReference>
<dbReference type="InterPro" id="IPR001387">
    <property type="entry name" value="Cro/C1-type_HTH"/>
</dbReference>
<keyword evidence="2" id="KW-0472">Membrane</keyword>
<sequence>MKNLCLKLARVEKDMTQGDLADAIGVTRQTIGLIEAGKYNPSLSLCLSICHCLGKSLDQLFWEELTDERVQQEENQVFAWVGRTMNILLPLSFLIKSLVLKWPFDTYVFELIAMLVVSVYLFYGYWRKGLDMERGTTWQGYLYLGGVIAGTTIVMAWTNYQTYGQHYTGIWDWHFWVVILIFFLSITGLIFLLANLLSWANKYRQKQMEKELVDELE</sequence>